<name>E3FQ17_STIAD</name>
<reference evidence="2 3" key="1">
    <citation type="journal article" date="2011" name="Mol. Biol. Evol.">
        <title>Comparative genomic analysis of fruiting body formation in Myxococcales.</title>
        <authorList>
            <person name="Huntley S."/>
            <person name="Hamann N."/>
            <person name="Wegener-Feldbrugge S."/>
            <person name="Treuner-Lange A."/>
            <person name="Kube M."/>
            <person name="Reinhardt R."/>
            <person name="Klages S."/>
            <person name="Muller R."/>
            <person name="Ronning C.M."/>
            <person name="Nierman W.C."/>
            <person name="Sogaard-Andersen L."/>
        </authorList>
    </citation>
    <scope>NUCLEOTIDE SEQUENCE [LARGE SCALE GENOMIC DNA]</scope>
    <source>
        <strain evidence="2 3">DW4/3-1</strain>
    </source>
</reference>
<feature type="region of interest" description="Disordered" evidence="1">
    <location>
        <begin position="1"/>
        <end position="38"/>
    </location>
</feature>
<evidence type="ECO:0000313" key="3">
    <source>
        <dbReference type="Proteomes" id="UP000001351"/>
    </source>
</evidence>
<accession>E3FQ17</accession>
<dbReference type="KEGG" id="sur:STAUR_7965"/>
<feature type="compositionally biased region" description="Basic and acidic residues" evidence="1">
    <location>
        <begin position="103"/>
        <end position="112"/>
    </location>
</feature>
<feature type="region of interest" description="Disordered" evidence="1">
    <location>
        <begin position="69"/>
        <end position="112"/>
    </location>
</feature>
<proteinExistence type="predicted"/>
<gene>
    <name evidence="2" type="ordered locus">STAUR_7965</name>
</gene>
<dbReference type="EMBL" id="CP002271">
    <property type="protein sequence ID" value="ADO75720.1"/>
    <property type="molecule type" value="Genomic_DNA"/>
</dbReference>
<sequence length="112" mass="12440">MATGGPWPAQLSSYHNSVGGSCVTRKTPRTSGHLTMPWRPPLGDIVLFSRESGIGCPWPWSFCVDRAENPRMLKKPKTKKPASKAPKSKEAAPQLHEGQQRSSMDRWGGERR</sequence>
<dbReference type="STRING" id="378806.STAUR_7965"/>
<dbReference type="Proteomes" id="UP000001351">
    <property type="component" value="Chromosome"/>
</dbReference>
<protein>
    <submittedName>
        <fullName evidence="2">Uncharacterized protein</fullName>
    </submittedName>
</protein>
<evidence type="ECO:0000256" key="1">
    <source>
        <dbReference type="SAM" id="MobiDB-lite"/>
    </source>
</evidence>
<feature type="compositionally biased region" description="Polar residues" evidence="1">
    <location>
        <begin position="10"/>
        <end position="19"/>
    </location>
</feature>
<dbReference type="AlphaFoldDB" id="E3FQ17"/>
<organism evidence="2 3">
    <name type="scientific">Stigmatella aurantiaca (strain DW4/3-1)</name>
    <dbReference type="NCBI Taxonomy" id="378806"/>
    <lineage>
        <taxon>Bacteria</taxon>
        <taxon>Pseudomonadati</taxon>
        <taxon>Myxococcota</taxon>
        <taxon>Myxococcia</taxon>
        <taxon>Myxococcales</taxon>
        <taxon>Cystobacterineae</taxon>
        <taxon>Archangiaceae</taxon>
        <taxon>Stigmatella</taxon>
    </lineage>
</organism>
<feature type="compositionally biased region" description="Basic residues" evidence="1">
    <location>
        <begin position="72"/>
        <end position="82"/>
    </location>
</feature>
<evidence type="ECO:0000313" key="2">
    <source>
        <dbReference type="EMBL" id="ADO75720.1"/>
    </source>
</evidence>
<dbReference type="HOGENOM" id="CLU_2144314_0_0_7"/>
<keyword evidence="3" id="KW-1185">Reference proteome</keyword>